<feature type="transmembrane region" description="Helical" evidence="1">
    <location>
        <begin position="53"/>
        <end position="78"/>
    </location>
</feature>
<dbReference type="RefSeq" id="WP_082804899.1">
    <property type="nucleotide sequence ID" value="NZ_CP126114.1"/>
</dbReference>
<keyword evidence="3" id="KW-1185">Reference proteome</keyword>
<gene>
    <name evidence="2" type="ORF">QNH39_05780</name>
</gene>
<keyword evidence="1" id="KW-0812">Transmembrane</keyword>
<evidence type="ECO:0000313" key="3">
    <source>
        <dbReference type="Proteomes" id="UP001178288"/>
    </source>
</evidence>
<dbReference type="Pfam" id="PF12730">
    <property type="entry name" value="ABC2_membrane_4"/>
    <property type="match status" value="1"/>
</dbReference>
<feature type="transmembrane region" description="Helical" evidence="1">
    <location>
        <begin position="199"/>
        <end position="221"/>
    </location>
</feature>
<dbReference type="AlphaFoldDB" id="A0AA95MPT5"/>
<reference evidence="2" key="1">
    <citation type="submission" date="2023-05" db="EMBL/GenBank/DDBJ databases">
        <title>Comparative genomics of Bacillaceae isolates and their secondary metabolite potential.</title>
        <authorList>
            <person name="Song L."/>
            <person name="Nielsen L.J."/>
            <person name="Mohite O."/>
            <person name="Xu X."/>
            <person name="Weber T."/>
            <person name="Kovacs A.T."/>
        </authorList>
    </citation>
    <scope>NUCLEOTIDE SEQUENCE</scope>
    <source>
        <strain evidence="2">XLM17</strain>
    </source>
</reference>
<keyword evidence="1" id="KW-1133">Transmembrane helix</keyword>
<dbReference type="Proteomes" id="UP001178288">
    <property type="component" value="Chromosome"/>
</dbReference>
<feature type="transmembrane region" description="Helical" evidence="1">
    <location>
        <begin position="21"/>
        <end position="38"/>
    </location>
</feature>
<proteinExistence type="predicted"/>
<accession>A0AA95MPT5</accession>
<feature type="transmembrane region" description="Helical" evidence="1">
    <location>
        <begin position="99"/>
        <end position="129"/>
    </location>
</feature>
<evidence type="ECO:0000313" key="2">
    <source>
        <dbReference type="EMBL" id="WHY87365.1"/>
    </source>
</evidence>
<name>A0AA95MPT5_9BACI</name>
<protein>
    <submittedName>
        <fullName evidence="2">ABC transporter permease</fullName>
    </submittedName>
</protein>
<dbReference type="KEGG" id="nnv:QNH39_05780"/>
<organism evidence="2 3">
    <name type="scientific">Neobacillus novalis</name>
    <dbReference type="NCBI Taxonomy" id="220687"/>
    <lineage>
        <taxon>Bacteria</taxon>
        <taxon>Bacillati</taxon>
        <taxon>Bacillota</taxon>
        <taxon>Bacilli</taxon>
        <taxon>Bacillales</taxon>
        <taxon>Bacillaceae</taxon>
        <taxon>Neobacillus</taxon>
    </lineage>
</organism>
<dbReference type="EMBL" id="CP126114">
    <property type="protein sequence ID" value="WHY87365.1"/>
    <property type="molecule type" value="Genomic_DNA"/>
</dbReference>
<feature type="transmembrane region" description="Helical" evidence="1">
    <location>
        <begin position="176"/>
        <end position="193"/>
    </location>
</feature>
<evidence type="ECO:0000256" key="1">
    <source>
        <dbReference type="SAM" id="Phobius"/>
    </source>
</evidence>
<keyword evidence="1" id="KW-0472">Membrane</keyword>
<sequence>MRKLISLEIKKFKLFSYLKGVGIANLVIMGLLCLIYFAEKSEGTIAYGSYEMAFAAFGSIIRPTFIIFAAVLISRLIIDEYKSNSITLMFMYPINRKKIIVSKLIIVASFTFLTIFLSNLLIGSVFYLVDSYLHFVPKELTAEVLKDGLLSMTLEAIASAGMALIPLYFGMRKKSVPTTIVSAIILVSLTSSSTGGVNLFAFIAIPISLAVIGCLIAYFSFRNIEKVDVN</sequence>
<feature type="transmembrane region" description="Helical" evidence="1">
    <location>
        <begin position="149"/>
        <end position="169"/>
    </location>
</feature>